<name>A0ACA8DUR6_9GAMM</name>
<proteinExistence type="predicted"/>
<accession>A0ACA8DUR6</accession>
<sequence>MPLILVEKIRVTIQSKFNTKFKKERTMKKTFLLSVLASGCLTLSTQALSEQAPFAIAIHGGAGIIEKAKFTPEQEKAYRAKLAEAVEAGYTVLEKGGESLDAITTAIEVLEQSPYFNAGRGAVYTYDGSHELDASIMDGRNRQAGAVAGVKHIESPIQLARLVMDNSVHVMLTGQGAEEFAKEQGVALIENNIFDTKHRYEALLKAKQKLEKATSKNYQAAHKALPTNYKMGTVGAVALDKNGNLAAGTSTGGMTAKRFGRIGDSPVIGAGTFAENDSCAVSATGHGEYFIRYSVASDICARVKYQNKTIEQAGDEVINQVLAPIGGTGGVIIVDAKGHISMPFNTSGMYRASKSNTQATFVGIFKNQ</sequence>
<dbReference type="EMBL" id="CP011011">
    <property type="protein sequence ID" value="ATC81865.1"/>
    <property type="molecule type" value="Genomic_DNA"/>
</dbReference>
<keyword evidence="2" id="KW-1185">Reference proteome</keyword>
<evidence type="ECO:0000313" key="2">
    <source>
        <dbReference type="Proteomes" id="UP000217277"/>
    </source>
</evidence>
<reference evidence="1" key="1">
    <citation type="submission" date="2015-03" db="EMBL/GenBank/DDBJ databases">
        <authorList>
            <person name="Xie B.-B."/>
            <person name="Rong J.-C."/>
            <person name="Qin Q.-L."/>
            <person name="Zhang Y.-Z."/>
        </authorList>
    </citation>
    <scope>NUCLEOTIDE SEQUENCE</scope>
    <source>
        <strain evidence="1">DSM 14585</strain>
    </source>
</reference>
<evidence type="ECO:0000313" key="1">
    <source>
        <dbReference type="EMBL" id="ATC81865.1"/>
    </source>
</evidence>
<protein>
    <submittedName>
        <fullName evidence="1">Beta-aspartyl-peptidase (Threonine type)</fullName>
    </submittedName>
</protein>
<dbReference type="Proteomes" id="UP000217277">
    <property type="component" value="Chromosome I"/>
</dbReference>
<gene>
    <name evidence="1" type="primary">iaaA</name>
    <name evidence="1" type="ORF">PAGA_a1462</name>
</gene>
<organism evidence="1 2">
    <name type="scientific">Pseudoalteromonas agarivorans DSM 14585</name>
    <dbReference type="NCBI Taxonomy" id="1312369"/>
    <lineage>
        <taxon>Bacteria</taxon>
        <taxon>Pseudomonadati</taxon>
        <taxon>Pseudomonadota</taxon>
        <taxon>Gammaproteobacteria</taxon>
        <taxon>Alteromonadales</taxon>
        <taxon>Pseudoalteromonadaceae</taxon>
        <taxon>Pseudoalteromonas</taxon>
    </lineage>
</organism>